<keyword evidence="3" id="KW-0813">Transport</keyword>
<keyword evidence="6" id="KW-0406">Ion transport</keyword>
<sequence length="182" mass="20473">MMETFSIPLSQKMASQQNFLLNLKGFLKEKAAFSTFPLSFLMIGIEKLIELEWKGCCDVPKDDLKQTCRKAIATCLALPAIWIFLLLLHGEYVACGMTTWNGVNVFDKELNRTWCKPSDRDDEKVLRQLTLKHFYTSQIFGYAWISAFSVFGIILVGWCDCLSTGKCGSVEGQSPPNPTDAP</sequence>
<accession>A0A553PXK8</accession>
<keyword evidence="7 9" id="KW-0472">Membrane</keyword>
<dbReference type="GO" id="GO:1904669">
    <property type="term" value="P:ATP export"/>
    <property type="evidence" value="ECO:0007669"/>
    <property type="project" value="UniProtKB-ARBA"/>
</dbReference>
<keyword evidence="5 9" id="KW-1133">Transmembrane helix</keyword>
<dbReference type="GO" id="GO:0034220">
    <property type="term" value="P:monoatomic ion transmembrane transport"/>
    <property type="evidence" value="ECO:0007669"/>
    <property type="project" value="UniProtKB-KW"/>
</dbReference>
<keyword evidence="11" id="KW-1185">Reference proteome</keyword>
<evidence type="ECO:0000256" key="5">
    <source>
        <dbReference type="ARBA" id="ARBA00022989"/>
    </source>
</evidence>
<evidence type="ECO:0000256" key="4">
    <source>
        <dbReference type="ARBA" id="ARBA00022692"/>
    </source>
</evidence>
<comment type="caution">
    <text evidence="10">The sequence shown here is derived from an EMBL/GenBank/DDBJ whole genome shotgun (WGS) entry which is preliminary data.</text>
</comment>
<comment type="similarity">
    <text evidence="2">Belongs to the CALHM family.</text>
</comment>
<dbReference type="EMBL" id="SRMA01026556">
    <property type="protein sequence ID" value="TRY82422.1"/>
    <property type="molecule type" value="Genomic_DNA"/>
</dbReference>
<feature type="transmembrane region" description="Helical" evidence="9">
    <location>
        <begin position="139"/>
        <end position="159"/>
    </location>
</feature>
<dbReference type="Proteomes" id="UP000316079">
    <property type="component" value="Unassembled WGS sequence"/>
</dbReference>
<evidence type="ECO:0000256" key="6">
    <source>
        <dbReference type="ARBA" id="ARBA00023065"/>
    </source>
</evidence>
<dbReference type="Pfam" id="PF14798">
    <property type="entry name" value="Ca_hom_mod"/>
    <property type="match status" value="1"/>
</dbReference>
<evidence type="ECO:0000313" key="11">
    <source>
        <dbReference type="Proteomes" id="UP000316079"/>
    </source>
</evidence>
<proteinExistence type="inferred from homology"/>
<feature type="transmembrane region" description="Helical" evidence="9">
    <location>
        <begin position="71"/>
        <end position="90"/>
    </location>
</feature>
<protein>
    <submittedName>
        <fullName evidence="10">Uncharacterized protein</fullName>
    </submittedName>
</protein>
<dbReference type="InterPro" id="IPR029569">
    <property type="entry name" value="CALHM"/>
</dbReference>
<evidence type="ECO:0000256" key="7">
    <source>
        <dbReference type="ARBA" id="ARBA00023136"/>
    </source>
</evidence>
<name>A0A553PXK8_9TELE</name>
<gene>
    <name evidence="10" type="ORF">DNTS_016379</name>
</gene>
<keyword evidence="4 9" id="KW-0812">Transmembrane</keyword>
<evidence type="ECO:0000256" key="8">
    <source>
        <dbReference type="ARBA" id="ARBA00023303"/>
    </source>
</evidence>
<reference evidence="10 11" key="1">
    <citation type="journal article" date="2019" name="Sci. Data">
        <title>Hybrid genome assembly and annotation of Danionella translucida.</title>
        <authorList>
            <person name="Kadobianskyi M."/>
            <person name="Schulze L."/>
            <person name="Schuelke M."/>
            <person name="Judkewitz B."/>
        </authorList>
    </citation>
    <scope>NUCLEOTIDE SEQUENCE [LARGE SCALE GENOMIC DNA]</scope>
    <source>
        <strain evidence="10 11">Bolton</strain>
    </source>
</reference>
<evidence type="ECO:0000256" key="1">
    <source>
        <dbReference type="ARBA" id="ARBA00004141"/>
    </source>
</evidence>
<keyword evidence="8" id="KW-0407">Ion channel</keyword>
<organism evidence="10 11">
    <name type="scientific">Danionella cerebrum</name>
    <dbReference type="NCBI Taxonomy" id="2873325"/>
    <lineage>
        <taxon>Eukaryota</taxon>
        <taxon>Metazoa</taxon>
        <taxon>Chordata</taxon>
        <taxon>Craniata</taxon>
        <taxon>Vertebrata</taxon>
        <taxon>Euteleostomi</taxon>
        <taxon>Actinopterygii</taxon>
        <taxon>Neopterygii</taxon>
        <taxon>Teleostei</taxon>
        <taxon>Ostariophysi</taxon>
        <taxon>Cypriniformes</taxon>
        <taxon>Danionidae</taxon>
        <taxon>Danioninae</taxon>
        <taxon>Danionella</taxon>
    </lineage>
</organism>
<evidence type="ECO:0000256" key="3">
    <source>
        <dbReference type="ARBA" id="ARBA00022448"/>
    </source>
</evidence>
<evidence type="ECO:0000313" key="10">
    <source>
        <dbReference type="EMBL" id="TRY82422.1"/>
    </source>
</evidence>
<dbReference type="GO" id="GO:0016020">
    <property type="term" value="C:membrane"/>
    <property type="evidence" value="ECO:0007669"/>
    <property type="project" value="UniProtKB-SubCell"/>
</dbReference>
<dbReference type="OrthoDB" id="8956232at2759"/>
<comment type="subcellular location">
    <subcellularLocation>
        <location evidence="1">Membrane</location>
        <topology evidence="1">Multi-pass membrane protein</topology>
    </subcellularLocation>
</comment>
<evidence type="ECO:0000256" key="9">
    <source>
        <dbReference type="SAM" id="Phobius"/>
    </source>
</evidence>
<evidence type="ECO:0000256" key="2">
    <source>
        <dbReference type="ARBA" id="ARBA00008497"/>
    </source>
</evidence>
<dbReference type="AlphaFoldDB" id="A0A553PXK8"/>